<dbReference type="GO" id="GO:0010181">
    <property type="term" value="F:FMN binding"/>
    <property type="evidence" value="ECO:0007669"/>
    <property type="project" value="InterPro"/>
</dbReference>
<accession>I7M9F7</accession>
<dbReference type="Proteomes" id="UP000009168">
    <property type="component" value="Unassembled WGS sequence"/>
</dbReference>
<protein>
    <submittedName>
        <fullName evidence="5">FAD/FMN-binding family oxidoreductase</fullName>
    </submittedName>
</protein>
<evidence type="ECO:0000256" key="3">
    <source>
        <dbReference type="ARBA" id="ARBA00023002"/>
    </source>
</evidence>
<dbReference type="EMBL" id="GG662603">
    <property type="protein sequence ID" value="EAS01496.1"/>
    <property type="molecule type" value="Genomic_DNA"/>
</dbReference>
<evidence type="ECO:0000256" key="2">
    <source>
        <dbReference type="ARBA" id="ARBA00005979"/>
    </source>
</evidence>
<dbReference type="Gene3D" id="3.20.20.70">
    <property type="entry name" value="Aldolase class I"/>
    <property type="match status" value="1"/>
</dbReference>
<dbReference type="OMA" id="AYTANPW"/>
<dbReference type="PANTHER" id="PTHR22893:SF91">
    <property type="entry name" value="NADPH DEHYDROGENASE 2-RELATED"/>
    <property type="match status" value="1"/>
</dbReference>
<dbReference type="FunFam" id="3.20.20.70:FF:000059">
    <property type="entry name" value="N-ethylmaleimide reductase, FMN-linked"/>
    <property type="match status" value="1"/>
</dbReference>
<evidence type="ECO:0000313" key="5">
    <source>
        <dbReference type="EMBL" id="EAS01496.1"/>
    </source>
</evidence>
<dbReference type="GeneID" id="7828833"/>
<dbReference type="Pfam" id="PF00724">
    <property type="entry name" value="Oxidored_FMN"/>
    <property type="match status" value="1"/>
</dbReference>
<dbReference type="SUPFAM" id="SSF51395">
    <property type="entry name" value="FMN-linked oxidoreductases"/>
    <property type="match status" value="1"/>
</dbReference>
<dbReference type="CDD" id="cd02933">
    <property type="entry name" value="OYE_like_FMN"/>
    <property type="match status" value="1"/>
</dbReference>
<dbReference type="GO" id="GO:0016628">
    <property type="term" value="F:oxidoreductase activity, acting on the CH-CH group of donors, NAD or NADP as acceptor"/>
    <property type="evidence" value="ECO:0007669"/>
    <property type="project" value="UniProtKB-ARBA"/>
</dbReference>
<proteinExistence type="inferred from homology"/>
<keyword evidence="3" id="KW-0560">Oxidoreductase</keyword>
<dbReference type="InterPro" id="IPR013785">
    <property type="entry name" value="Aldolase_TIM"/>
</dbReference>
<gene>
    <name evidence="5" type="ORF">TTHERM_00152100</name>
</gene>
<dbReference type="eggNOG" id="KOG0134">
    <property type="taxonomic scope" value="Eukaryota"/>
</dbReference>
<dbReference type="InParanoid" id="I7M9F7"/>
<name>I7M9F7_TETTS</name>
<dbReference type="InterPro" id="IPR045247">
    <property type="entry name" value="Oye-like"/>
</dbReference>
<organism evidence="5 6">
    <name type="scientific">Tetrahymena thermophila (strain SB210)</name>
    <dbReference type="NCBI Taxonomy" id="312017"/>
    <lineage>
        <taxon>Eukaryota</taxon>
        <taxon>Sar</taxon>
        <taxon>Alveolata</taxon>
        <taxon>Ciliophora</taxon>
        <taxon>Intramacronucleata</taxon>
        <taxon>Oligohymenophorea</taxon>
        <taxon>Hymenostomatida</taxon>
        <taxon>Tetrahymenina</taxon>
        <taxon>Tetrahymenidae</taxon>
        <taxon>Tetrahymena</taxon>
    </lineage>
</organism>
<evidence type="ECO:0000256" key="1">
    <source>
        <dbReference type="ARBA" id="ARBA00001917"/>
    </source>
</evidence>
<evidence type="ECO:0000259" key="4">
    <source>
        <dbReference type="Pfam" id="PF00724"/>
    </source>
</evidence>
<reference evidence="6" key="1">
    <citation type="journal article" date="2006" name="PLoS Biol.">
        <title>Macronuclear genome sequence of the ciliate Tetrahymena thermophila, a model eukaryote.</title>
        <authorList>
            <person name="Eisen J.A."/>
            <person name="Coyne R.S."/>
            <person name="Wu M."/>
            <person name="Wu D."/>
            <person name="Thiagarajan M."/>
            <person name="Wortman J.R."/>
            <person name="Badger J.H."/>
            <person name="Ren Q."/>
            <person name="Amedeo P."/>
            <person name="Jones K.M."/>
            <person name="Tallon L.J."/>
            <person name="Delcher A.L."/>
            <person name="Salzberg S.L."/>
            <person name="Silva J.C."/>
            <person name="Haas B.J."/>
            <person name="Majoros W.H."/>
            <person name="Farzad M."/>
            <person name="Carlton J.M."/>
            <person name="Smith R.K. Jr."/>
            <person name="Garg J."/>
            <person name="Pearlman R.E."/>
            <person name="Karrer K.M."/>
            <person name="Sun L."/>
            <person name="Manning G."/>
            <person name="Elde N.C."/>
            <person name="Turkewitz A.P."/>
            <person name="Asai D.J."/>
            <person name="Wilkes D.E."/>
            <person name="Wang Y."/>
            <person name="Cai H."/>
            <person name="Collins K."/>
            <person name="Stewart B.A."/>
            <person name="Lee S.R."/>
            <person name="Wilamowska K."/>
            <person name="Weinberg Z."/>
            <person name="Ruzzo W.L."/>
            <person name="Wloga D."/>
            <person name="Gaertig J."/>
            <person name="Frankel J."/>
            <person name="Tsao C.-C."/>
            <person name="Gorovsky M.A."/>
            <person name="Keeling P.J."/>
            <person name="Waller R.F."/>
            <person name="Patron N.J."/>
            <person name="Cherry J.M."/>
            <person name="Stover N.A."/>
            <person name="Krieger C.J."/>
            <person name="del Toro C."/>
            <person name="Ryder H.F."/>
            <person name="Williamson S.C."/>
            <person name="Barbeau R.A."/>
            <person name="Hamilton E.P."/>
            <person name="Orias E."/>
        </authorList>
    </citation>
    <scope>NUCLEOTIDE SEQUENCE [LARGE SCALE GENOMIC DNA]</scope>
    <source>
        <strain evidence="6">SB210</strain>
    </source>
</reference>
<dbReference type="RefSeq" id="XP_001021742.1">
    <property type="nucleotide sequence ID" value="XM_001021742.1"/>
</dbReference>
<keyword evidence="6" id="KW-1185">Reference proteome</keyword>
<sequence>MDNKILLSPVQLGDLHLKNRLVVAPLTRVRADDKGIPTDMMVKHYTLRSQFGLIITEASSTSHNSKTFGNSGNIYTEEQMQGWKKVVESVHQQGGLICLQIWHGGRTTNKVQIEGRDPVAPSPIAINGQNRYTNLPYDVPHELTIQEIKEVVEEFRKGAINAKNAGFDAIQLHGANSYLVDEFLKDSSNKRTDEYGGSIPNRCRFALEVIDVLISVFGAGRVSVRFSPTGRTNDMYDSNPLELMTYLLSELDKRNIAFVEIKRYNPFDIHINKSDQISPEIQIPDFFKTLRKLYKGNIIGNDSITLTEAETLVQEKTVEAVSFGMLSIFNPDLVQRYVNDWPLNQSTDRTYFYVGGEKLYLDVPLYTDEKKAENGENQVISQ</sequence>
<evidence type="ECO:0000313" key="6">
    <source>
        <dbReference type="Proteomes" id="UP000009168"/>
    </source>
</evidence>
<dbReference type="OrthoDB" id="72788at2759"/>
<dbReference type="STRING" id="312017.I7M9F7"/>
<dbReference type="InterPro" id="IPR001155">
    <property type="entry name" value="OxRdtase_FMN_N"/>
</dbReference>
<comment type="cofactor">
    <cofactor evidence="1">
        <name>FMN</name>
        <dbReference type="ChEBI" id="CHEBI:58210"/>
    </cofactor>
</comment>
<comment type="similarity">
    <text evidence="2">Belongs to the NADH:flavin oxidoreductase/NADH oxidase family.</text>
</comment>
<dbReference type="KEGG" id="tet:TTHERM_00152100"/>
<dbReference type="AlphaFoldDB" id="I7M9F7"/>
<dbReference type="PANTHER" id="PTHR22893">
    <property type="entry name" value="NADH OXIDOREDUCTASE-RELATED"/>
    <property type="match status" value="1"/>
</dbReference>
<feature type="domain" description="NADH:flavin oxidoreductase/NADH oxidase N-terminal" evidence="4">
    <location>
        <begin position="6"/>
        <end position="340"/>
    </location>
</feature>
<dbReference type="HOGENOM" id="CLU_012153_0_0_1"/>
<dbReference type="GO" id="GO:0005829">
    <property type="term" value="C:cytosol"/>
    <property type="evidence" value="ECO:0007669"/>
    <property type="project" value="UniProtKB-ARBA"/>
</dbReference>